<dbReference type="KEGG" id="bsan:CHH28_08150"/>
<gene>
    <name evidence="5" type="ORF">CHH28_08150</name>
</gene>
<evidence type="ECO:0000256" key="2">
    <source>
        <dbReference type="ARBA" id="ARBA00022729"/>
    </source>
</evidence>
<dbReference type="GO" id="GO:0030313">
    <property type="term" value="C:cell envelope"/>
    <property type="evidence" value="ECO:0007669"/>
    <property type="project" value="UniProtKB-SubCell"/>
</dbReference>
<dbReference type="InterPro" id="IPR038352">
    <property type="entry name" value="Imelysin_sf"/>
</dbReference>
<dbReference type="Gene3D" id="1.20.1420.20">
    <property type="entry name" value="M75 peptidase, HXXE motif"/>
    <property type="match status" value="1"/>
</dbReference>
<dbReference type="InterPro" id="IPR034984">
    <property type="entry name" value="Imelysin-like_IPPA"/>
</dbReference>
<name>A0A222FIP6_9GAMM</name>
<organism evidence="5 6">
    <name type="scientific">Bacterioplanes sanyensis</name>
    <dbReference type="NCBI Taxonomy" id="1249553"/>
    <lineage>
        <taxon>Bacteria</taxon>
        <taxon>Pseudomonadati</taxon>
        <taxon>Pseudomonadota</taxon>
        <taxon>Gammaproteobacteria</taxon>
        <taxon>Oceanospirillales</taxon>
        <taxon>Oceanospirillaceae</taxon>
        <taxon>Bacterioplanes</taxon>
    </lineage>
</organism>
<keyword evidence="2 3" id="KW-0732">Signal</keyword>
<evidence type="ECO:0000256" key="1">
    <source>
        <dbReference type="ARBA" id="ARBA00004196"/>
    </source>
</evidence>
<dbReference type="Proteomes" id="UP000202440">
    <property type="component" value="Chromosome"/>
</dbReference>
<evidence type="ECO:0000259" key="4">
    <source>
        <dbReference type="Pfam" id="PF09375"/>
    </source>
</evidence>
<dbReference type="PROSITE" id="PS51257">
    <property type="entry name" value="PROKAR_LIPOPROTEIN"/>
    <property type="match status" value="1"/>
</dbReference>
<accession>A0A222FIP6</accession>
<evidence type="ECO:0000313" key="5">
    <source>
        <dbReference type="EMBL" id="ASP38650.1"/>
    </source>
</evidence>
<feature type="domain" description="Imelysin-like" evidence="4">
    <location>
        <begin position="64"/>
        <end position="336"/>
    </location>
</feature>
<dbReference type="RefSeq" id="WP_094059838.1">
    <property type="nucleotide sequence ID" value="NZ_CP022530.1"/>
</dbReference>
<evidence type="ECO:0000313" key="6">
    <source>
        <dbReference type="Proteomes" id="UP000202440"/>
    </source>
</evidence>
<dbReference type="AlphaFoldDB" id="A0A222FIP6"/>
<dbReference type="CDD" id="cd14659">
    <property type="entry name" value="Imelysin-like_IPPA"/>
    <property type="match status" value="1"/>
</dbReference>
<protein>
    <recommendedName>
        <fullName evidence="4">Imelysin-like domain-containing protein</fullName>
    </recommendedName>
</protein>
<feature type="signal peptide" evidence="3">
    <location>
        <begin position="1"/>
        <end position="17"/>
    </location>
</feature>
<comment type="subcellular location">
    <subcellularLocation>
        <location evidence="1">Cell envelope</location>
    </subcellularLocation>
</comment>
<evidence type="ECO:0000256" key="3">
    <source>
        <dbReference type="SAM" id="SignalP"/>
    </source>
</evidence>
<dbReference type="Pfam" id="PF09375">
    <property type="entry name" value="Peptidase_M75"/>
    <property type="match status" value="1"/>
</dbReference>
<dbReference type="OrthoDB" id="7058523at2"/>
<feature type="chain" id="PRO_5012917203" description="Imelysin-like domain-containing protein" evidence="3">
    <location>
        <begin position="18"/>
        <end position="396"/>
    </location>
</feature>
<dbReference type="InterPro" id="IPR018976">
    <property type="entry name" value="Imelysin-like"/>
</dbReference>
<dbReference type="EMBL" id="CP022530">
    <property type="protein sequence ID" value="ASP38650.1"/>
    <property type="molecule type" value="Genomic_DNA"/>
</dbReference>
<proteinExistence type="predicted"/>
<sequence>MMKKSALTLMSSALVLAACGGGGGGGSSSDGNTSADACTALNSDSFNCTQMLAELDQVQYQATEQFSTQLANLQQQTDAYCAAIGSQQQATARMAAQQSWQQTMLTWQQLEVMQFGPVEEYRNAFYSWPLSVNKTCNMDGVIASGNFAATTPQVRGLPAVEYVLFADAPLASCSDAPAEASDATKRCEFAQAAIESMRTNVANLSFDLSSYDPANSPGGQAAAQQIFDAMFYVYNQTKGEKLQKTVLPQNANDVFKPEKLEMAFADINAEAVAANLEGAKALMTAGKGNNGGFASYLVAAGQADLANSMLTSLQVAIDGAKGLDASMRDIVTTAAADNSDGDVASCINATATASGSNVLELCALDAKIKNFSDDLKGQMALNLGLNVPRDAEADGD</sequence>
<reference evidence="5 6" key="1">
    <citation type="submission" date="2017-07" db="EMBL/GenBank/DDBJ databases">
        <title>Annotated genome sequence of Bacterioplanes sanyensis isolated from Red Sea.</title>
        <authorList>
            <person name="Rehman Z.U."/>
        </authorList>
    </citation>
    <scope>NUCLEOTIDE SEQUENCE [LARGE SCALE GENOMIC DNA]</scope>
    <source>
        <strain evidence="5 6">NV9</strain>
    </source>
</reference>
<keyword evidence="6" id="KW-1185">Reference proteome</keyword>